<feature type="domain" description="Glycosyl hydrolase 94 supersandwich" evidence="4">
    <location>
        <begin position="1516"/>
        <end position="1791"/>
    </location>
</feature>
<dbReference type="Gene3D" id="2.60.420.10">
    <property type="entry name" value="Maltose phosphorylase, domain 3"/>
    <property type="match status" value="1"/>
</dbReference>
<accession>A0A8E6B9W9</accession>
<keyword evidence="3" id="KW-0812">Transmembrane</keyword>
<dbReference type="Pfam" id="PF17167">
    <property type="entry name" value="Glyco_hydro_94"/>
    <property type="match status" value="1"/>
</dbReference>
<dbReference type="Gene3D" id="2.70.98.40">
    <property type="entry name" value="Glycoside hydrolase, family 65, N-terminal domain"/>
    <property type="match status" value="2"/>
</dbReference>
<dbReference type="Gene3D" id="1.50.10.140">
    <property type="match status" value="1"/>
</dbReference>
<keyword evidence="3" id="KW-1133">Transmembrane helix</keyword>
<evidence type="ECO:0000256" key="2">
    <source>
        <dbReference type="ARBA" id="ARBA00022679"/>
    </source>
</evidence>
<feature type="transmembrane region" description="Helical" evidence="3">
    <location>
        <begin position="804"/>
        <end position="825"/>
    </location>
</feature>
<dbReference type="GO" id="GO:0005975">
    <property type="term" value="P:carbohydrate metabolic process"/>
    <property type="evidence" value="ECO:0007669"/>
    <property type="project" value="InterPro"/>
</dbReference>
<dbReference type="InterPro" id="IPR037820">
    <property type="entry name" value="GH94N_NdvB"/>
</dbReference>
<dbReference type="InterPro" id="IPR037824">
    <property type="entry name" value="GH94N_2_NdvB"/>
</dbReference>
<evidence type="ECO:0000256" key="3">
    <source>
        <dbReference type="SAM" id="Phobius"/>
    </source>
</evidence>
<dbReference type="Pfam" id="PF10091">
    <property type="entry name" value="Glycoamylase"/>
    <property type="match status" value="1"/>
</dbReference>
<evidence type="ECO:0000256" key="1">
    <source>
        <dbReference type="ARBA" id="ARBA00022676"/>
    </source>
</evidence>
<evidence type="ECO:0000259" key="4">
    <source>
        <dbReference type="Pfam" id="PF06165"/>
    </source>
</evidence>
<feature type="transmembrane region" description="Helical" evidence="3">
    <location>
        <begin position="425"/>
        <end position="451"/>
    </location>
</feature>
<feature type="domain" description="Glycosyl hydrolase 94 supersandwich" evidence="4">
    <location>
        <begin position="2017"/>
        <end position="2286"/>
    </location>
</feature>
<reference evidence="7" key="1">
    <citation type="submission" date="2021-05" db="EMBL/GenBank/DDBJ databases">
        <title>Complete genome sequence of the cellulolytic planctomycete Telmatocola sphagniphila SP2T and characterization of the first cellulase from planctomycetes.</title>
        <authorList>
            <person name="Rakitin A.L."/>
            <person name="Beletsky A.V."/>
            <person name="Naumoff D.G."/>
            <person name="Kulichevskaya I.S."/>
            <person name="Mardanov A.V."/>
            <person name="Ravin N.V."/>
            <person name="Dedysh S.N."/>
        </authorList>
    </citation>
    <scope>NUCLEOTIDE SEQUENCE</scope>
    <source>
        <strain evidence="7">SP2T</strain>
    </source>
</reference>
<feature type="domain" description="Glycoamylase-like" evidence="5">
    <location>
        <begin position="1262"/>
        <end position="1473"/>
    </location>
</feature>
<organism evidence="7 8">
    <name type="scientific">Telmatocola sphagniphila</name>
    <dbReference type="NCBI Taxonomy" id="1123043"/>
    <lineage>
        <taxon>Bacteria</taxon>
        <taxon>Pseudomonadati</taxon>
        <taxon>Planctomycetota</taxon>
        <taxon>Planctomycetia</taxon>
        <taxon>Gemmatales</taxon>
        <taxon>Gemmataceae</taxon>
    </lineage>
</organism>
<dbReference type="InterPro" id="IPR011013">
    <property type="entry name" value="Gal_mutarotase_sf_dom"/>
</dbReference>
<feature type="transmembrane region" description="Helical" evidence="3">
    <location>
        <begin position="399"/>
        <end position="419"/>
    </location>
</feature>
<name>A0A8E6B9W9_9BACT</name>
<dbReference type="SUPFAM" id="SSF74650">
    <property type="entry name" value="Galactose mutarotase-like"/>
    <property type="match status" value="2"/>
</dbReference>
<feature type="domain" description="Glycosyl hydrolase 94 catalytic" evidence="6">
    <location>
        <begin position="2301"/>
        <end position="2724"/>
    </location>
</feature>
<dbReference type="EMBL" id="CP074694">
    <property type="protein sequence ID" value="QVL34572.1"/>
    <property type="molecule type" value="Genomic_DNA"/>
</dbReference>
<dbReference type="Proteomes" id="UP000676194">
    <property type="component" value="Chromosome"/>
</dbReference>
<keyword evidence="8" id="KW-1185">Reference proteome</keyword>
<dbReference type="PANTHER" id="PTHR37469:SF2">
    <property type="entry name" value="CELLOBIONIC ACID PHOSPHORYLASE"/>
    <property type="match status" value="1"/>
</dbReference>
<dbReference type="InterPro" id="IPR033432">
    <property type="entry name" value="GH94_catalytic"/>
</dbReference>
<dbReference type="InterPro" id="IPR008928">
    <property type="entry name" value="6-hairpin_glycosidase_sf"/>
</dbReference>
<dbReference type="CDD" id="cd11753">
    <property type="entry name" value="GH94N_ChvB_NdvB_2_like"/>
    <property type="match status" value="1"/>
</dbReference>
<dbReference type="InterPro" id="IPR010383">
    <property type="entry name" value="Glyco_hydrolase_94_b-supersand"/>
</dbReference>
<evidence type="ECO:0000313" key="8">
    <source>
        <dbReference type="Proteomes" id="UP000676194"/>
    </source>
</evidence>
<sequence length="2823" mass="317282">MVESVQVPIAEKPSNLVDYLSDYTHPLRLDAAGHESLLQKIRELAVGSIDSIAPSSRSVLIRFRGNCARLKEVHRELALRAALGEQIPSESEWLLDNYYIIQEVVREIRNDLPKGYYRELPALLSGPFARLPRICPFAFSLLAYTDSAFTESDITEAVTEYQRVAPLSIGEIWAIPTMLRLALLENLRRIADQIVSTIKEHRSATAAVLLANKGSQPLLPTQPTDAFAVAFWEGLRDGDNTSAVRSDLVHDWLSEHIADPGKIEHREYCRQAANQVSIGNAITSLRLLGVIDWMNFFESVSLVEAELRRDPAGIYGRQDFGTRDRCRQAVEKLSRQSKISELDIVKRANHQAELSKSTSPLPNASFLIGEHRQVFAQSLKPIPFWKMSRQDWLLEHPNLFFFGLLGSLTALLVISAIALSGASSISLIVLVALAALLPASELAVGFSNFFITRQLAPRVLPKLDFKNGIANGCDTFVVIPTLLTRPEQAAVLCERLELHYLSNSDPKLRFALLTDFPDADAEQTPSDDPSLQTALEGIQKLNELHAEENSPRFFLFHRRRLWNPSQNCWMGWERKRGKLEEFNSLLRGDKNTTYSIQSSVIDKLPPIRYVLTLDGDTVLPRDAARQMIATLAHPLNQPILSEDKRRVISGFGLLQPRVSFLYKTGFQSWFASLFAGSAGIDPYSAAVSDTYMDLFAKGTFTGKGLYDIDAFQATSGQAFPENAILSHDLIESNYTRCALATDVEVFDEFPSRYNSYARREHRWIRGDWQLLPWLSRRVPTSSGEAINILPALERWKIIDNLRRSLVPASLVLLLLLAATILPGQFLGWCGFVMILFAWPTIFYLLETALLKLHGKSSRSLIARLRADLPSTLGQSALQFAFLPNQAWVAIHAIGTTLYRLNFSRKKLLEWETAAAAEVRLGTQFKAFLHSMFPAVIISLVCLLLVGISHLSNLIYFAPIGLLWLMSPLIAWRISQPRQFLERSLTEEERLELRLVCRKTWNFFETFVGDADNHLPPDNYQEDPLSAVAHRTSPTNIGLYLLSVLAAHDLGYLTLPQMLERLRKTFASIQKLEKYRGHLLNWYETTTLETLQPGYVSTVDSGNLLACLLTLKQGLLEKMRTPPQSTPEGLRDTCELFLKALSEPAHNDPKLKQQAEELRKALLTKFKLTEIQSSLVSLQSKSLSSHPEAEVWLSRLSQQVQQQLLLDQQPTEQSVGCPKEMAEIAEEAERLAKGMDFRFLYNAERDLFSIGYNCNTQRLDTSHYDLLASESCIASFLAVARGQVPRKHWFQLGRLSMYAAGETGLISWGGTMFEYLMPRILLPVPQGVLLDRAQRTAVARQIEFGAEEKLPWGVSESGFYLLDAGKIYQYQSFGVPGLGLKRGLEKDRVVAPYATLMAVDIDPQKAIANLKELKKWGGEGKFGYYEALDFSPQRIPEGSKCRVVKSYMAHHQGMGLLAILNRLTQGALRRRFQAEPVVRSAELLLQERIPNDFPIFEPEVATVEDQQLSTFNAPSRRRITTPDTPVPRTHLLSNGLYTVMITNSGAGFSRYGDIDITFFRADRTTDDCGQVIYLRDRRSGKIWSVGYQPIRKKTSHYEVIFSLDKADIRQFDDGIETHLEITVPPDQNVEIRRLSIANQSARQVRLDATSYAEIVLNDHRADMAHPVFGKLFLETEWVPQYCALLCQRRPRTPNQKTGWAMHLLVCDSGAGSLSWDTDRRKFLGRRRSTTDAISLEPDWEALSETAGPVLDPIFSIRREVRLKPGEKKTLTFVTGWADSREAALTLAEHYHSMASITRAFELSWAHSRIELQHSQLRAEDVHLFQRLAGHLIYPVSPLRAKSELMITNREGQSGLWRFGISGDLPILLLQLHSPAGMPIVRQLLQAHSFWNSKGLRIDLLIFCETASGYQDDLYSEAVSTTRSIGLGDRIDQPAGIFIRKAAQMSQTDRTLLLTSARVVLNDEIGPLAEQIDNPEPIKPLPPKAYFPLAAPNRYGVVELPRKIQFGNETGCFTGDGLEYLIAPRDASRIPTLPWSNVIANPNAGFLVTDSGSGFAWAGNSQANRLTPWSNDPVSDPPGEIIYLQSQSTGNIWCPTPLPIRDGGNILVRHGQGYSAFERVVNDVSHELTLFVPKSDPVKISVLKLINQGNRPVKLNVVYYLEWVLGTNREITTPYIICEQDPETQALFARNAFTAHNQDRLAFAASNMKELSFTADRTEFLGRNGSVTNPISFQRENLSGRTGPGLDPCAALRGSVTLEPKGEQEIIFLLGEVQGESEARKIIQKYLDSATAEQSLEEVVSQWDDICGKIQVQTPDPAFDLMMNRWLIYQTLSCRFWARSAFYQSGGAYGFRDQLQDVVALIHSAPEITRAHILKAASRQFVEGDVQHWWHEPQGNGVRTTFSDDFLWLVYVSCHYATVTGDLSLFQEEISFLRSPVLSETEHERYEVPEKSDESAPLYEHCKRALEHGWKLGSHGLPLMGCGDWNDGMSSVGVKGKGESIWVAWFQIYCHREFARIADLCGDTETAKLSRQRMSQLQAAVESQGYDGDWYLRAYFDDGTALGSHKNDECQLDSIVQSWAVISEAADKERAEKGMAAVLAQLVRLSDRLVELFKPPFDRGPLQPGYIKGYVPGVRENGGQYNHAVTWVIKALAKLRRNKDAYDIFNLLNPVRSTTTPEAVTRYGGEPYVIAADVYSCPPHVGRVGWTWYTGSAAWYYRVGLEDILGLNRTGDELRLNPCLPEDWPEVSISYYFGKTLYRIQIDNRNHQPGSTVRLSLDGLELPELTIPLREDGETHEVLLSYRKAIAKQETVGVGSFKSPSVKLQ</sequence>
<dbReference type="InterPro" id="IPR037018">
    <property type="entry name" value="GH65_N"/>
</dbReference>
<keyword evidence="3" id="KW-0472">Membrane</keyword>
<dbReference type="SUPFAM" id="SSF48208">
    <property type="entry name" value="Six-hairpin glycosidases"/>
    <property type="match status" value="1"/>
</dbReference>
<keyword evidence="1" id="KW-0328">Glycosyltransferase</keyword>
<dbReference type="CDD" id="cd11756">
    <property type="entry name" value="GH94N_ChvB_NdvB_1_like"/>
    <property type="match status" value="1"/>
</dbReference>
<evidence type="ECO:0000313" key="7">
    <source>
        <dbReference type="EMBL" id="QVL34572.1"/>
    </source>
</evidence>
<dbReference type="Gene3D" id="1.50.10.10">
    <property type="match status" value="1"/>
</dbReference>
<dbReference type="Pfam" id="PF06165">
    <property type="entry name" value="GH94_b-supersand"/>
    <property type="match status" value="2"/>
</dbReference>
<evidence type="ECO:0000259" key="5">
    <source>
        <dbReference type="Pfam" id="PF10091"/>
    </source>
</evidence>
<dbReference type="KEGG" id="tsph:KIH39_11890"/>
<protein>
    <submittedName>
        <fullName evidence="7">Glycosyl transferase family 36</fullName>
    </submittedName>
</protein>
<gene>
    <name evidence="7" type="ORF">KIH39_11890</name>
</gene>
<feature type="transmembrane region" description="Helical" evidence="3">
    <location>
        <begin position="831"/>
        <end position="850"/>
    </location>
</feature>
<proteinExistence type="predicted"/>
<dbReference type="InterPro" id="IPR012341">
    <property type="entry name" value="6hp_glycosidase-like_sf"/>
</dbReference>
<dbReference type="GO" id="GO:0016757">
    <property type="term" value="F:glycosyltransferase activity"/>
    <property type="evidence" value="ECO:0007669"/>
    <property type="project" value="UniProtKB-KW"/>
</dbReference>
<dbReference type="InterPro" id="IPR052047">
    <property type="entry name" value="GH94_Enzymes"/>
</dbReference>
<dbReference type="SMART" id="SM01068">
    <property type="entry name" value="CBM_X"/>
    <property type="match status" value="2"/>
</dbReference>
<dbReference type="InterPro" id="IPR019282">
    <property type="entry name" value="Glycoamylase-like_cons_dom"/>
</dbReference>
<dbReference type="RefSeq" id="WP_213499688.1">
    <property type="nucleotide sequence ID" value="NZ_CP074694.1"/>
</dbReference>
<dbReference type="GO" id="GO:0030246">
    <property type="term" value="F:carbohydrate binding"/>
    <property type="evidence" value="ECO:0007669"/>
    <property type="project" value="InterPro"/>
</dbReference>
<feature type="transmembrane region" description="Helical" evidence="3">
    <location>
        <begin position="926"/>
        <end position="947"/>
    </location>
</feature>
<feature type="transmembrane region" description="Helical" evidence="3">
    <location>
        <begin position="953"/>
        <end position="973"/>
    </location>
</feature>
<evidence type="ECO:0000259" key="6">
    <source>
        <dbReference type="Pfam" id="PF17167"/>
    </source>
</evidence>
<dbReference type="PANTHER" id="PTHR37469">
    <property type="entry name" value="CELLOBIONIC ACID PHOSPHORYLASE-RELATED"/>
    <property type="match status" value="1"/>
</dbReference>
<keyword evidence="2 7" id="KW-0808">Transferase</keyword>